<dbReference type="EMBL" id="CP012621">
    <property type="protein sequence ID" value="ATG75481.1"/>
    <property type="molecule type" value="Genomic_DNA"/>
</dbReference>
<keyword evidence="3" id="KW-0813">Transport</keyword>
<keyword evidence="4" id="KW-0732">Signal</keyword>
<feature type="domain" description="Solute-binding protein family 3/N-terminal" evidence="7">
    <location>
        <begin position="26"/>
        <end position="254"/>
    </location>
</feature>
<dbReference type="GO" id="GO:0016020">
    <property type="term" value="C:membrane"/>
    <property type="evidence" value="ECO:0007669"/>
    <property type="project" value="InterPro"/>
</dbReference>
<evidence type="ECO:0000313" key="10">
    <source>
        <dbReference type="Proteomes" id="UP000217763"/>
    </source>
</evidence>
<evidence type="ECO:0000256" key="6">
    <source>
        <dbReference type="RuleBase" id="RU003744"/>
    </source>
</evidence>
<evidence type="ECO:0000256" key="2">
    <source>
        <dbReference type="ARBA" id="ARBA00010333"/>
    </source>
</evidence>
<organism evidence="9 10">
    <name type="scientific">Zobellella denitrificans</name>
    <dbReference type="NCBI Taxonomy" id="347534"/>
    <lineage>
        <taxon>Bacteria</taxon>
        <taxon>Pseudomonadati</taxon>
        <taxon>Pseudomonadota</taxon>
        <taxon>Gammaproteobacteria</taxon>
        <taxon>Aeromonadales</taxon>
        <taxon>Aeromonadaceae</taxon>
        <taxon>Zobellella</taxon>
    </lineage>
</organism>
<comment type="similarity">
    <text evidence="2 6">Belongs to the bacterial solute-binding protein 3 family.</text>
</comment>
<evidence type="ECO:0000256" key="4">
    <source>
        <dbReference type="ARBA" id="ARBA00022729"/>
    </source>
</evidence>
<reference evidence="10" key="1">
    <citation type="submission" date="2015-09" db="EMBL/GenBank/DDBJ databases">
        <authorList>
            <person name="Shao Z."/>
            <person name="Wang L."/>
        </authorList>
    </citation>
    <scope>NUCLEOTIDE SEQUENCE [LARGE SCALE GENOMIC DNA]</scope>
    <source>
        <strain evidence="10">F13-1</strain>
    </source>
</reference>
<dbReference type="SMART" id="SM00062">
    <property type="entry name" value="PBPb"/>
    <property type="match status" value="1"/>
</dbReference>
<dbReference type="SMART" id="SM00079">
    <property type="entry name" value="PBPe"/>
    <property type="match status" value="1"/>
</dbReference>
<sequence length="258" mass="28333">MQASVIAGAVVASLLSAQVAAKEWTHIRFGVEGAYPPFSYTQPDGTVAGFDVELAHAICEQLKARCELVAQDWDGIIPALLARKYDAIIAAMSITAERERSVSFTDKYAKIPNRFVVAKDAALDLSPDGIKGKRIGVQRASTNDKFLSDSYGSGVTIVRYGSADEAYLDLRAGRLDAVLNDASATQQGLLDKEGGDRFEFRGPEFTDEKWFGRGMGIAVRKQDNELREQLNGALRALRDNGTYQRINAKYFEYSIYGD</sequence>
<dbReference type="Pfam" id="PF00497">
    <property type="entry name" value="SBP_bac_3"/>
    <property type="match status" value="1"/>
</dbReference>
<dbReference type="NCBIfam" id="TIGR01096">
    <property type="entry name" value="3A0103s03R"/>
    <property type="match status" value="1"/>
</dbReference>
<dbReference type="Proteomes" id="UP000217763">
    <property type="component" value="Chromosome"/>
</dbReference>
<protein>
    <submittedName>
        <fullName evidence="9">Nickel transporter</fullName>
    </submittedName>
</protein>
<dbReference type="PROSITE" id="PS01039">
    <property type="entry name" value="SBP_BACTERIAL_3"/>
    <property type="match status" value="1"/>
</dbReference>
<evidence type="ECO:0000259" key="8">
    <source>
        <dbReference type="SMART" id="SM00079"/>
    </source>
</evidence>
<gene>
    <name evidence="9" type="ORF">AN401_17865</name>
</gene>
<dbReference type="InterPro" id="IPR001320">
    <property type="entry name" value="Iontro_rcpt_C"/>
</dbReference>
<feature type="domain" description="Ionotropic glutamate receptor C-terminal" evidence="8">
    <location>
        <begin position="26"/>
        <end position="253"/>
    </location>
</feature>
<dbReference type="KEGG" id="zdf:AN401_17865"/>
<evidence type="ECO:0000256" key="3">
    <source>
        <dbReference type="ARBA" id="ARBA00022448"/>
    </source>
</evidence>
<name>A0A291HTU3_9GAMM</name>
<dbReference type="GO" id="GO:0030288">
    <property type="term" value="C:outer membrane-bounded periplasmic space"/>
    <property type="evidence" value="ECO:0007669"/>
    <property type="project" value="InterPro"/>
</dbReference>
<evidence type="ECO:0000256" key="1">
    <source>
        <dbReference type="ARBA" id="ARBA00004418"/>
    </source>
</evidence>
<dbReference type="PANTHER" id="PTHR35936:SF17">
    <property type="entry name" value="ARGININE-BINDING EXTRACELLULAR PROTEIN ARTP"/>
    <property type="match status" value="1"/>
</dbReference>
<evidence type="ECO:0000313" key="9">
    <source>
        <dbReference type="EMBL" id="ATG75481.1"/>
    </source>
</evidence>
<dbReference type="RefSeq" id="WP_096780105.1">
    <property type="nucleotide sequence ID" value="NZ_CP012621.1"/>
</dbReference>
<accession>A0A291HTU3</accession>
<keyword evidence="10" id="KW-1185">Reference proteome</keyword>
<dbReference type="AlphaFoldDB" id="A0A291HTU3"/>
<proteinExistence type="inferred from homology"/>
<dbReference type="GO" id="GO:0015276">
    <property type="term" value="F:ligand-gated monoatomic ion channel activity"/>
    <property type="evidence" value="ECO:0007669"/>
    <property type="project" value="InterPro"/>
</dbReference>
<dbReference type="Gene3D" id="3.40.190.10">
    <property type="entry name" value="Periplasmic binding protein-like II"/>
    <property type="match status" value="2"/>
</dbReference>
<dbReference type="SUPFAM" id="SSF53850">
    <property type="entry name" value="Periplasmic binding protein-like II"/>
    <property type="match status" value="1"/>
</dbReference>
<comment type="subcellular location">
    <subcellularLocation>
        <location evidence="1">Periplasm</location>
    </subcellularLocation>
</comment>
<evidence type="ECO:0000256" key="5">
    <source>
        <dbReference type="ARBA" id="ARBA00022764"/>
    </source>
</evidence>
<dbReference type="InterPro" id="IPR005768">
    <property type="entry name" value="Lys_Arg_Orn-bd"/>
</dbReference>
<evidence type="ECO:0000259" key="7">
    <source>
        <dbReference type="SMART" id="SM00062"/>
    </source>
</evidence>
<dbReference type="CDD" id="cd13703">
    <property type="entry name" value="PBP2_HisJ_LAO"/>
    <property type="match status" value="1"/>
</dbReference>
<keyword evidence="5" id="KW-0574">Periplasm</keyword>
<dbReference type="InterPro" id="IPR018313">
    <property type="entry name" value="SBP_3_CS"/>
</dbReference>
<dbReference type="PANTHER" id="PTHR35936">
    <property type="entry name" value="MEMBRANE-BOUND LYTIC MUREIN TRANSGLYCOSYLASE F"/>
    <property type="match status" value="1"/>
</dbReference>
<dbReference type="InterPro" id="IPR001638">
    <property type="entry name" value="Solute-binding_3/MltF_N"/>
</dbReference>